<accession>A0A2P5FJK0</accession>
<comment type="caution">
    <text evidence="1">The sequence shown here is derived from an EMBL/GenBank/DDBJ whole genome shotgun (WGS) entry which is preliminary data.</text>
</comment>
<reference evidence="2" key="1">
    <citation type="submission" date="2016-06" db="EMBL/GenBank/DDBJ databases">
        <title>Parallel loss of symbiosis genes in relatives of nitrogen-fixing non-legume Parasponia.</title>
        <authorList>
            <person name="Van Velzen R."/>
            <person name="Holmer R."/>
            <person name="Bu F."/>
            <person name="Rutten L."/>
            <person name="Van Zeijl A."/>
            <person name="Liu W."/>
            <person name="Santuari L."/>
            <person name="Cao Q."/>
            <person name="Sharma T."/>
            <person name="Shen D."/>
            <person name="Roswanjaya Y."/>
            <person name="Wardhani T."/>
            <person name="Kalhor M.S."/>
            <person name="Jansen J."/>
            <person name="Van den Hoogen J."/>
            <person name="Gungor B."/>
            <person name="Hartog M."/>
            <person name="Hontelez J."/>
            <person name="Verver J."/>
            <person name="Yang W.-C."/>
            <person name="Schijlen E."/>
            <person name="Repin R."/>
            <person name="Schilthuizen M."/>
            <person name="Schranz E."/>
            <person name="Heidstra R."/>
            <person name="Miyata K."/>
            <person name="Fedorova E."/>
            <person name="Kohlen W."/>
            <person name="Bisseling T."/>
            <person name="Smit S."/>
            <person name="Geurts R."/>
        </authorList>
    </citation>
    <scope>NUCLEOTIDE SEQUENCE [LARGE SCALE GENOMIC DNA]</scope>
    <source>
        <strain evidence="2">cv. RG33-2</strain>
    </source>
</reference>
<dbReference type="EMBL" id="JXTC01000028">
    <property type="protein sequence ID" value="PON97962.1"/>
    <property type="molecule type" value="Genomic_DNA"/>
</dbReference>
<dbReference type="Proteomes" id="UP000237000">
    <property type="component" value="Unassembled WGS sequence"/>
</dbReference>
<evidence type="ECO:0000313" key="2">
    <source>
        <dbReference type="Proteomes" id="UP000237000"/>
    </source>
</evidence>
<organism evidence="1 2">
    <name type="scientific">Trema orientale</name>
    <name type="common">Charcoal tree</name>
    <name type="synonym">Celtis orientalis</name>
    <dbReference type="NCBI Taxonomy" id="63057"/>
    <lineage>
        <taxon>Eukaryota</taxon>
        <taxon>Viridiplantae</taxon>
        <taxon>Streptophyta</taxon>
        <taxon>Embryophyta</taxon>
        <taxon>Tracheophyta</taxon>
        <taxon>Spermatophyta</taxon>
        <taxon>Magnoliopsida</taxon>
        <taxon>eudicotyledons</taxon>
        <taxon>Gunneridae</taxon>
        <taxon>Pentapetalae</taxon>
        <taxon>rosids</taxon>
        <taxon>fabids</taxon>
        <taxon>Rosales</taxon>
        <taxon>Cannabaceae</taxon>
        <taxon>Trema</taxon>
    </lineage>
</organism>
<gene>
    <name evidence="1" type="ORF">TorRG33x02_062770</name>
</gene>
<proteinExistence type="predicted"/>
<keyword evidence="2" id="KW-1185">Reference proteome</keyword>
<dbReference type="InParanoid" id="A0A2P5FJK0"/>
<name>A0A2P5FJK0_TREOI</name>
<dbReference type="OrthoDB" id="10290511at2759"/>
<sequence length="89" mass="10296">MAVEWHLKDQMHTLQNPFYSQVFSGNHHGRPCAVTPTMLPSNAHLILFFVAYTATNIAHRALCHTQVCHHLRPFLFLRFFSTSKMIMSI</sequence>
<evidence type="ECO:0000313" key="1">
    <source>
        <dbReference type="EMBL" id="PON97962.1"/>
    </source>
</evidence>
<dbReference type="AlphaFoldDB" id="A0A2P5FJK0"/>
<protein>
    <submittedName>
        <fullName evidence="1">Uncharacterized protein</fullName>
    </submittedName>
</protein>